<comment type="caution">
    <text evidence="2">The sequence shown here is derived from an EMBL/GenBank/DDBJ whole genome shotgun (WGS) entry which is preliminary data.</text>
</comment>
<dbReference type="EMBL" id="JARBJD010000071">
    <property type="protein sequence ID" value="KAK2955027.1"/>
    <property type="molecule type" value="Genomic_DNA"/>
</dbReference>
<organism evidence="2 3">
    <name type="scientific">Blattamonas nauphoetae</name>
    <dbReference type="NCBI Taxonomy" id="2049346"/>
    <lineage>
        <taxon>Eukaryota</taxon>
        <taxon>Metamonada</taxon>
        <taxon>Preaxostyla</taxon>
        <taxon>Oxymonadida</taxon>
        <taxon>Blattamonas</taxon>
    </lineage>
</organism>
<feature type="signal peptide" evidence="1">
    <location>
        <begin position="1"/>
        <end position="19"/>
    </location>
</feature>
<evidence type="ECO:0000313" key="3">
    <source>
        <dbReference type="Proteomes" id="UP001281761"/>
    </source>
</evidence>
<name>A0ABQ9XU69_9EUKA</name>
<dbReference type="Proteomes" id="UP001281761">
    <property type="component" value="Unassembled WGS sequence"/>
</dbReference>
<dbReference type="PROSITE" id="PS51257">
    <property type="entry name" value="PROKAR_LIPOPROTEIN"/>
    <property type="match status" value="1"/>
</dbReference>
<proteinExistence type="predicted"/>
<sequence length="481" mass="54268">MRFMPFLIHPSFFAASAFSVVACWESLADHSRDESFITSFIAKGFFSSTFIPTLTFFASAIANSPENELSEPYQHILSHVVTVSETFSVRIPSPTLELSILLPFFLATDPQSFHIVVELLYHRKFQLSPSDLSKTAVRYRIHHSSPILSDTLLNALTAKVVALEEIIVQMSDGHILGYADPVAEMFHKPRIVKKALPVKNQHLRENDLYPLSDHIADSSRSCHVGNEDHPQIRVNDFLTLFGEDGDAVDTFKDVVGWMLSIPHPPLTDTAIKLLSSCVPTREDLVLGIMSGEFLRNAVQQTVLNHPLPLSLANAETVTIFFVKLLDSFLHPYPYRSGGTFEEQRRHPAEVLNTSLLSLQPFLHFVFSPNSLETLSPTTLHSLSQHLLSISYFHSSSLAVMKKIGFWIHLMNYTVTLSLTNFHFPFTLTFSQLHNMLPEEFKLRKRGWMDCCEEGGEVRICPSRCSPPYEKKKRDVAGLISL</sequence>
<keyword evidence="1" id="KW-0732">Signal</keyword>
<evidence type="ECO:0000313" key="2">
    <source>
        <dbReference type="EMBL" id="KAK2955027.1"/>
    </source>
</evidence>
<accession>A0ABQ9XU69</accession>
<reference evidence="2 3" key="1">
    <citation type="journal article" date="2022" name="bioRxiv">
        <title>Genomics of Preaxostyla Flagellates Illuminates Evolutionary Transitions and the Path Towards Mitochondrial Loss.</title>
        <authorList>
            <person name="Novak L.V.F."/>
            <person name="Treitli S.C."/>
            <person name="Pyrih J."/>
            <person name="Halakuc P."/>
            <person name="Pipaliya S.V."/>
            <person name="Vacek V."/>
            <person name="Brzon O."/>
            <person name="Soukal P."/>
            <person name="Eme L."/>
            <person name="Dacks J.B."/>
            <person name="Karnkowska A."/>
            <person name="Elias M."/>
            <person name="Hampl V."/>
        </authorList>
    </citation>
    <scope>NUCLEOTIDE SEQUENCE [LARGE SCALE GENOMIC DNA]</scope>
    <source>
        <strain evidence="2">NAU3</strain>
        <tissue evidence="2">Gut</tissue>
    </source>
</reference>
<protein>
    <submittedName>
        <fullName evidence="2">Uncharacterized protein</fullName>
    </submittedName>
</protein>
<evidence type="ECO:0000256" key="1">
    <source>
        <dbReference type="SAM" id="SignalP"/>
    </source>
</evidence>
<feature type="chain" id="PRO_5046657042" evidence="1">
    <location>
        <begin position="20"/>
        <end position="481"/>
    </location>
</feature>
<gene>
    <name evidence="2" type="ORF">BLNAU_9958</name>
</gene>
<keyword evidence="3" id="KW-1185">Reference proteome</keyword>